<comment type="caution">
    <text evidence="3">The sequence shown here is derived from an EMBL/GenBank/DDBJ whole genome shotgun (WGS) entry which is preliminary data.</text>
</comment>
<reference evidence="3 4" key="1">
    <citation type="submission" date="2021-01" db="EMBL/GenBank/DDBJ databases">
        <title>Whole genome shotgun sequence of Planotetraspora mira NBRC 15435.</title>
        <authorList>
            <person name="Komaki H."/>
            <person name="Tamura T."/>
        </authorList>
    </citation>
    <scope>NUCLEOTIDE SEQUENCE [LARGE SCALE GENOMIC DNA]</scope>
    <source>
        <strain evidence="3 4">NBRC 15435</strain>
    </source>
</reference>
<evidence type="ECO:0000256" key="2">
    <source>
        <dbReference type="SAM" id="Phobius"/>
    </source>
</evidence>
<dbReference type="Proteomes" id="UP000650628">
    <property type="component" value="Unassembled WGS sequence"/>
</dbReference>
<organism evidence="3 4">
    <name type="scientific">Planotetraspora mira</name>
    <dbReference type="NCBI Taxonomy" id="58121"/>
    <lineage>
        <taxon>Bacteria</taxon>
        <taxon>Bacillati</taxon>
        <taxon>Actinomycetota</taxon>
        <taxon>Actinomycetes</taxon>
        <taxon>Streptosporangiales</taxon>
        <taxon>Streptosporangiaceae</taxon>
        <taxon>Planotetraspora</taxon>
    </lineage>
</organism>
<feature type="transmembrane region" description="Helical" evidence="2">
    <location>
        <begin position="41"/>
        <end position="61"/>
    </location>
</feature>
<protein>
    <submittedName>
        <fullName evidence="3">Uncharacterized protein</fullName>
    </submittedName>
</protein>
<feature type="compositionally biased region" description="Low complexity" evidence="1">
    <location>
        <begin position="198"/>
        <end position="212"/>
    </location>
</feature>
<dbReference type="AlphaFoldDB" id="A0A8J3TWA1"/>
<evidence type="ECO:0000313" key="3">
    <source>
        <dbReference type="EMBL" id="GII33609.1"/>
    </source>
</evidence>
<sequence>MSRLENELRTAMAEGTATLRAAPDLVDQVVRLSRRRKARRLKLVAAAAAVVVAAGAVPAFVTLSRSDRSVSDRVVAEVDGVEVHYLPADMGEPERLSLKERDHGGTIRLRGEGLMWSEGNRFVQVSVYRPKDKITDVMDIWSLNVLPDVDESTSRQGYASTTDHTDRIWVAQPGVLLRIITSVSMKGEMDRIAKGLRVSRSSPSTRPAAAPSRRADDPRSFGGVRLGHLPDGFTADQGDASMITDGIGRWFNRGGGSLSVEVVRGDTAHDLDGLREVTAWPTDERLVKVRETEVREIAMPGTRALDGRVLSANGFGDKGRMLLWVIRPGLGVRIWASPDLVDTMPEIARGIAPIAPLKGDAVDEVRVPYVPEGFRPGTARSATGPDWVMTARRWRSPDDPARQVSVEVYHGAAVEYRDWAGGTAGVDAEPDVIGGVEGMVRRSAREQRFAWREDTGLGVAVTVAADSQPELAQVVEGIHAGG</sequence>
<proteinExistence type="predicted"/>
<keyword evidence="2" id="KW-0812">Transmembrane</keyword>
<keyword evidence="4" id="KW-1185">Reference proteome</keyword>
<evidence type="ECO:0000313" key="4">
    <source>
        <dbReference type="Proteomes" id="UP000650628"/>
    </source>
</evidence>
<keyword evidence="2" id="KW-0472">Membrane</keyword>
<evidence type="ECO:0000256" key="1">
    <source>
        <dbReference type="SAM" id="MobiDB-lite"/>
    </source>
</evidence>
<name>A0A8J3TWA1_9ACTN</name>
<feature type="region of interest" description="Disordered" evidence="1">
    <location>
        <begin position="194"/>
        <end position="221"/>
    </location>
</feature>
<gene>
    <name evidence="3" type="ORF">Pmi06nite_70510</name>
</gene>
<accession>A0A8J3TWA1</accession>
<keyword evidence="2" id="KW-1133">Transmembrane helix</keyword>
<dbReference type="RefSeq" id="WP_203957439.1">
    <property type="nucleotide sequence ID" value="NZ_BOOO01000041.1"/>
</dbReference>
<dbReference type="EMBL" id="BOOO01000041">
    <property type="protein sequence ID" value="GII33609.1"/>
    <property type="molecule type" value="Genomic_DNA"/>
</dbReference>